<protein>
    <submittedName>
        <fullName evidence="1">Uncharacterized protein</fullName>
    </submittedName>
</protein>
<proteinExistence type="predicted"/>
<comment type="caution">
    <text evidence="1">The sequence shown here is derived from an EMBL/GenBank/DDBJ whole genome shotgun (WGS) entry which is preliminary data.</text>
</comment>
<gene>
    <name evidence="1" type="ORF">BZB76_0095</name>
</gene>
<evidence type="ECO:0000313" key="2">
    <source>
        <dbReference type="Proteomes" id="UP000274601"/>
    </source>
</evidence>
<dbReference type="Proteomes" id="UP000274601">
    <property type="component" value="Unassembled WGS sequence"/>
</dbReference>
<dbReference type="AlphaFoldDB" id="A0A495QWW3"/>
<evidence type="ECO:0000313" key="1">
    <source>
        <dbReference type="EMBL" id="RKS78675.1"/>
    </source>
</evidence>
<reference evidence="1 2" key="1">
    <citation type="submission" date="2018-10" db="EMBL/GenBank/DDBJ databases">
        <title>Genomic Encyclopedia of Archaeal and Bacterial Type Strains, Phase II (KMG-II): from individual species to whole genera.</title>
        <authorList>
            <person name="Goeker M."/>
        </authorList>
    </citation>
    <scope>NUCLEOTIDE SEQUENCE [LARGE SCALE GENOMIC DNA]</scope>
    <source>
        <strain evidence="1 2">DSM 43383</strain>
    </source>
</reference>
<organism evidence="1 2">
    <name type="scientific">Actinomadura pelletieri DSM 43383</name>
    <dbReference type="NCBI Taxonomy" id="1120940"/>
    <lineage>
        <taxon>Bacteria</taxon>
        <taxon>Bacillati</taxon>
        <taxon>Actinomycetota</taxon>
        <taxon>Actinomycetes</taxon>
        <taxon>Streptosporangiales</taxon>
        <taxon>Thermomonosporaceae</taxon>
        <taxon>Actinomadura</taxon>
    </lineage>
</organism>
<dbReference type="EMBL" id="RBWU01000001">
    <property type="protein sequence ID" value="RKS78675.1"/>
    <property type="molecule type" value="Genomic_DNA"/>
</dbReference>
<name>A0A495QWW3_9ACTN</name>
<sequence>MVPITEVGEHLQLIDTWISALSRLGLHARHLRFHGTHNIWTRQNVRGITLRFTYANTTIADAVLLWNTSHPRHMASDIGSGLERLRWIQTGHNWSEAAFGDHAGDWPPQLLDAIRTATLLIDGGIRPGTRGPSRALNRVLDQIPRQIATAGLSRLVRDAYTHWGQVTQLRTPWPVTSQMIEEAAIMRTASTERGRKDHIA</sequence>
<keyword evidence="2" id="KW-1185">Reference proteome</keyword>
<accession>A0A495QWW3</accession>